<gene>
    <name evidence="2" type="ORF">MCOO_42970</name>
</gene>
<feature type="compositionally biased region" description="Low complexity" evidence="1">
    <location>
        <begin position="255"/>
        <end position="270"/>
    </location>
</feature>
<feature type="region of interest" description="Disordered" evidence="1">
    <location>
        <begin position="224"/>
        <end position="297"/>
    </location>
</feature>
<dbReference type="AlphaFoldDB" id="A0A7I7L3X7"/>
<dbReference type="EMBL" id="AP022569">
    <property type="protein sequence ID" value="BBX48282.1"/>
    <property type="molecule type" value="Genomic_DNA"/>
</dbReference>
<feature type="compositionally biased region" description="Acidic residues" evidence="1">
    <location>
        <begin position="346"/>
        <end position="366"/>
    </location>
</feature>
<evidence type="ECO:0000313" key="3">
    <source>
        <dbReference type="Proteomes" id="UP000465866"/>
    </source>
</evidence>
<proteinExistence type="predicted"/>
<feature type="region of interest" description="Disordered" evidence="1">
    <location>
        <begin position="340"/>
        <end position="439"/>
    </location>
</feature>
<accession>A0A7I7L3X7</accession>
<dbReference type="RefSeq" id="WP_163779951.1">
    <property type="nucleotide sequence ID" value="NZ_AP022569.1"/>
</dbReference>
<keyword evidence="3" id="KW-1185">Reference proteome</keyword>
<protein>
    <submittedName>
        <fullName evidence="2">Uncharacterized protein</fullName>
    </submittedName>
</protein>
<organism evidence="2 3">
    <name type="scientific">Mycobacterium cookii</name>
    <dbReference type="NCBI Taxonomy" id="1775"/>
    <lineage>
        <taxon>Bacteria</taxon>
        <taxon>Bacillati</taxon>
        <taxon>Actinomycetota</taxon>
        <taxon>Actinomycetes</taxon>
        <taxon>Mycobacteriales</taxon>
        <taxon>Mycobacteriaceae</taxon>
        <taxon>Mycobacterium</taxon>
    </lineage>
</organism>
<evidence type="ECO:0000313" key="2">
    <source>
        <dbReference type="EMBL" id="BBX48282.1"/>
    </source>
</evidence>
<evidence type="ECO:0000256" key="1">
    <source>
        <dbReference type="SAM" id="MobiDB-lite"/>
    </source>
</evidence>
<feature type="compositionally biased region" description="Low complexity" evidence="1">
    <location>
        <begin position="386"/>
        <end position="399"/>
    </location>
</feature>
<name>A0A7I7L3X7_9MYCO</name>
<dbReference type="Proteomes" id="UP000465866">
    <property type="component" value="Chromosome"/>
</dbReference>
<reference evidence="2 3" key="1">
    <citation type="journal article" date="2019" name="Emerg. Microbes Infect.">
        <title>Comprehensive subspecies identification of 175 nontuberculous mycobacteria species based on 7547 genomic profiles.</title>
        <authorList>
            <person name="Matsumoto Y."/>
            <person name="Kinjo T."/>
            <person name="Motooka D."/>
            <person name="Nabeya D."/>
            <person name="Jung N."/>
            <person name="Uechi K."/>
            <person name="Horii T."/>
            <person name="Iida T."/>
            <person name="Fujita J."/>
            <person name="Nakamura S."/>
        </authorList>
    </citation>
    <scope>NUCLEOTIDE SEQUENCE [LARGE SCALE GENOMIC DNA]</scope>
    <source>
        <strain evidence="2 3">JCM 12404</strain>
    </source>
</reference>
<dbReference type="KEGG" id="mcoo:MCOO_42970"/>
<sequence length="439" mass="44714">MADRLDVAGRLAEGRQAVEHTQTYVQACHALGYQQPDLTAHAGQVEDWYDAESGLDLKALDGDCATLRAAVNAVEEALFMQRTQVTELAAGWRGSGADAAAGFVQRHCDVAADVAAHVRSAAEGCAALRDNLWQLVDGKVATTVAIDDRRAAQRPAWLSAAHTVVTGEGDRSVADDLIRQQVIPYVDDDIRNDWLAAMHSTTASIARSYDTAIHALTSTPEVAFEIPGELGPKRQPTSGEPVGPAPTAQTLPDIASPAATVPAAAQAQPSPTMPEPQPLSDDPPEVSGTPLDDLSGLSTGAGGLGGLGGIAGGIGGVIGSIVDGIGSLIGSLAGGLGDAAGSGDPLLDDEPVDTDDIADDPEEAADPEPTVPDDTAVPEEPVEQLAESPPAAVEAVNEPAAPPPIDPPAADQPAPLAGPPPDGSTPCEIAEDQLPQAGQ</sequence>